<reference evidence="1" key="2">
    <citation type="journal article" date="2015" name="Data Brief">
        <title>Shoot transcriptome of the giant reed, Arundo donax.</title>
        <authorList>
            <person name="Barrero R.A."/>
            <person name="Guerrero F.D."/>
            <person name="Moolhuijzen P."/>
            <person name="Goolsby J.A."/>
            <person name="Tidwell J."/>
            <person name="Bellgard S.E."/>
            <person name="Bellgard M.I."/>
        </authorList>
    </citation>
    <scope>NUCLEOTIDE SEQUENCE</scope>
    <source>
        <tissue evidence="1">Shoot tissue taken approximately 20 cm above the soil surface</tissue>
    </source>
</reference>
<dbReference type="AlphaFoldDB" id="A0A0A9ERU1"/>
<organism evidence="1">
    <name type="scientific">Arundo donax</name>
    <name type="common">Giant reed</name>
    <name type="synonym">Donax arundinaceus</name>
    <dbReference type="NCBI Taxonomy" id="35708"/>
    <lineage>
        <taxon>Eukaryota</taxon>
        <taxon>Viridiplantae</taxon>
        <taxon>Streptophyta</taxon>
        <taxon>Embryophyta</taxon>
        <taxon>Tracheophyta</taxon>
        <taxon>Spermatophyta</taxon>
        <taxon>Magnoliopsida</taxon>
        <taxon>Liliopsida</taxon>
        <taxon>Poales</taxon>
        <taxon>Poaceae</taxon>
        <taxon>PACMAD clade</taxon>
        <taxon>Arundinoideae</taxon>
        <taxon>Arundineae</taxon>
        <taxon>Arundo</taxon>
    </lineage>
</organism>
<accession>A0A0A9ERU1</accession>
<proteinExistence type="predicted"/>
<dbReference type="EMBL" id="GBRH01197320">
    <property type="protein sequence ID" value="JAE00576.1"/>
    <property type="molecule type" value="Transcribed_RNA"/>
</dbReference>
<reference evidence="1" key="1">
    <citation type="submission" date="2014-09" db="EMBL/GenBank/DDBJ databases">
        <authorList>
            <person name="Magalhaes I.L.F."/>
            <person name="Oliveira U."/>
            <person name="Santos F.R."/>
            <person name="Vidigal T.H.D.A."/>
            <person name="Brescovit A.D."/>
            <person name="Santos A.J."/>
        </authorList>
    </citation>
    <scope>NUCLEOTIDE SEQUENCE</scope>
    <source>
        <tissue evidence="1">Shoot tissue taken approximately 20 cm above the soil surface</tissue>
    </source>
</reference>
<sequence>MKFTSLEIWLDHCKKGRRPWSYSS</sequence>
<name>A0A0A9ERU1_ARUDO</name>
<evidence type="ECO:0000313" key="1">
    <source>
        <dbReference type="EMBL" id="JAE00576.1"/>
    </source>
</evidence>
<protein>
    <submittedName>
        <fullName evidence="1">Uncharacterized protein</fullName>
    </submittedName>
</protein>